<evidence type="ECO:0000313" key="1">
    <source>
        <dbReference type="EMBL" id="KAL0416662.1"/>
    </source>
</evidence>
<dbReference type="Gene3D" id="2.40.50.140">
    <property type="entry name" value="Nucleic acid-binding proteins"/>
    <property type="match status" value="1"/>
</dbReference>
<dbReference type="EMBL" id="JACGWN010000012">
    <property type="protein sequence ID" value="KAL0416662.1"/>
    <property type="molecule type" value="Genomic_DNA"/>
</dbReference>
<reference evidence="1" key="1">
    <citation type="submission" date="2020-06" db="EMBL/GenBank/DDBJ databases">
        <authorList>
            <person name="Li T."/>
            <person name="Hu X."/>
            <person name="Zhang T."/>
            <person name="Song X."/>
            <person name="Zhang H."/>
            <person name="Dai N."/>
            <person name="Sheng W."/>
            <person name="Hou X."/>
            <person name="Wei L."/>
        </authorList>
    </citation>
    <scope>NUCLEOTIDE SEQUENCE</scope>
    <source>
        <strain evidence="1">KEN1</strain>
        <tissue evidence="1">Leaf</tissue>
    </source>
</reference>
<protein>
    <submittedName>
        <fullName evidence="1">Uncharacterized protein</fullName>
    </submittedName>
</protein>
<dbReference type="AlphaFoldDB" id="A0AAW2UJ17"/>
<reference evidence="1" key="2">
    <citation type="journal article" date="2024" name="Plant">
        <title>Genomic evolution and insights into agronomic trait innovations of Sesamum species.</title>
        <authorList>
            <person name="Miao H."/>
            <person name="Wang L."/>
            <person name="Qu L."/>
            <person name="Liu H."/>
            <person name="Sun Y."/>
            <person name="Le M."/>
            <person name="Wang Q."/>
            <person name="Wei S."/>
            <person name="Zheng Y."/>
            <person name="Lin W."/>
            <person name="Duan Y."/>
            <person name="Cao H."/>
            <person name="Xiong S."/>
            <person name="Wang X."/>
            <person name="Wei L."/>
            <person name="Li C."/>
            <person name="Ma Q."/>
            <person name="Ju M."/>
            <person name="Zhao R."/>
            <person name="Li G."/>
            <person name="Mu C."/>
            <person name="Tian Q."/>
            <person name="Mei H."/>
            <person name="Zhang T."/>
            <person name="Gao T."/>
            <person name="Zhang H."/>
        </authorList>
    </citation>
    <scope>NUCLEOTIDE SEQUENCE</scope>
    <source>
        <strain evidence="1">KEN1</strain>
    </source>
</reference>
<dbReference type="InterPro" id="IPR012340">
    <property type="entry name" value="NA-bd_OB-fold"/>
</dbReference>
<gene>
    <name evidence="1" type="ORF">Slati_3498100</name>
</gene>
<sequence length="112" mass="12529">MDVLAIVVDKLEQRSINTKYGMSTIQEFVIVNDERKPMILTLCNEVVPTEGAAILVVAKKMPIIAATRLHVTDYHGTLGEYGWKITCNFCHTETIAKPRCPYNLHKGVQGIN</sequence>
<accession>A0AAW2UJ17</accession>
<name>A0AAW2UJ17_9LAMI</name>
<organism evidence="1">
    <name type="scientific">Sesamum latifolium</name>
    <dbReference type="NCBI Taxonomy" id="2727402"/>
    <lineage>
        <taxon>Eukaryota</taxon>
        <taxon>Viridiplantae</taxon>
        <taxon>Streptophyta</taxon>
        <taxon>Embryophyta</taxon>
        <taxon>Tracheophyta</taxon>
        <taxon>Spermatophyta</taxon>
        <taxon>Magnoliopsida</taxon>
        <taxon>eudicotyledons</taxon>
        <taxon>Gunneridae</taxon>
        <taxon>Pentapetalae</taxon>
        <taxon>asterids</taxon>
        <taxon>lamiids</taxon>
        <taxon>Lamiales</taxon>
        <taxon>Pedaliaceae</taxon>
        <taxon>Sesamum</taxon>
    </lineage>
</organism>
<comment type="caution">
    <text evidence="1">The sequence shown here is derived from an EMBL/GenBank/DDBJ whole genome shotgun (WGS) entry which is preliminary data.</text>
</comment>
<proteinExistence type="predicted"/>